<reference evidence="2 3" key="1">
    <citation type="submission" date="2020-02" db="EMBL/GenBank/DDBJ databases">
        <title>Draft genome sequence of Haematococcus lacustris strain NIES-144.</title>
        <authorList>
            <person name="Morimoto D."/>
            <person name="Nakagawa S."/>
            <person name="Yoshida T."/>
            <person name="Sawayama S."/>
        </authorList>
    </citation>
    <scope>NUCLEOTIDE SEQUENCE [LARGE SCALE GENOMIC DNA]</scope>
    <source>
        <strain evidence="2 3">NIES-144</strain>
    </source>
</reference>
<comment type="caution">
    <text evidence="2">The sequence shown here is derived from an EMBL/GenBank/DDBJ whole genome shotgun (WGS) entry which is preliminary data.</text>
</comment>
<dbReference type="Pfam" id="PF13368">
    <property type="entry name" value="Toprim_C_rpt"/>
    <property type="match status" value="1"/>
</dbReference>
<name>A0A6A0A6B3_HAELA</name>
<dbReference type="GO" id="GO:0006265">
    <property type="term" value="P:DNA topological change"/>
    <property type="evidence" value="ECO:0007669"/>
    <property type="project" value="InterPro"/>
</dbReference>
<dbReference type="PANTHER" id="PTHR42785">
    <property type="entry name" value="DNA TOPOISOMERASE, TYPE IA, CORE"/>
    <property type="match status" value="1"/>
</dbReference>
<dbReference type="PANTHER" id="PTHR42785:SF1">
    <property type="entry name" value="DNA TOPOISOMERASE"/>
    <property type="match status" value="1"/>
</dbReference>
<evidence type="ECO:0000313" key="3">
    <source>
        <dbReference type="Proteomes" id="UP000485058"/>
    </source>
</evidence>
<sequence>GKGKAKAGAKGRKKAPKEKPPRAPLPKGQDLAVLDLAAALKLLAGPQPLGLHPTDQQPVFLQSGRFGPCVRHGERLASLPKSVAPDMVDLAQAVELLTKKAAREAAKAAKYASTSASVTTTAPPVALSATVAGKSRAKAKSKKEAK</sequence>
<feature type="non-terminal residue" evidence="2">
    <location>
        <position position="1"/>
    </location>
</feature>
<dbReference type="GO" id="GO:0003677">
    <property type="term" value="F:DNA binding"/>
    <property type="evidence" value="ECO:0007669"/>
    <property type="project" value="InterPro"/>
</dbReference>
<feature type="non-terminal residue" evidence="2">
    <location>
        <position position="146"/>
    </location>
</feature>
<dbReference type="InterPro" id="IPR000380">
    <property type="entry name" value="Topo_IA"/>
</dbReference>
<keyword evidence="2" id="KW-0413">Isomerase</keyword>
<dbReference type="InterPro" id="IPR025589">
    <property type="entry name" value="Toprim_C_rpt"/>
</dbReference>
<proteinExistence type="predicted"/>
<accession>A0A6A0A6B3</accession>
<organism evidence="2 3">
    <name type="scientific">Haematococcus lacustris</name>
    <name type="common">Green alga</name>
    <name type="synonym">Haematococcus pluvialis</name>
    <dbReference type="NCBI Taxonomy" id="44745"/>
    <lineage>
        <taxon>Eukaryota</taxon>
        <taxon>Viridiplantae</taxon>
        <taxon>Chlorophyta</taxon>
        <taxon>core chlorophytes</taxon>
        <taxon>Chlorophyceae</taxon>
        <taxon>CS clade</taxon>
        <taxon>Chlamydomonadales</taxon>
        <taxon>Haematococcaceae</taxon>
        <taxon>Haematococcus</taxon>
    </lineage>
</organism>
<protein>
    <submittedName>
        <fullName evidence="2">DNA topoisomerase I</fullName>
    </submittedName>
</protein>
<dbReference type="AlphaFoldDB" id="A0A6A0A6B3"/>
<feature type="compositionally biased region" description="Basic residues" evidence="1">
    <location>
        <begin position="1"/>
        <end position="16"/>
    </location>
</feature>
<dbReference type="GO" id="GO:0003917">
    <property type="term" value="F:DNA topoisomerase type I (single strand cut, ATP-independent) activity"/>
    <property type="evidence" value="ECO:0007669"/>
    <property type="project" value="InterPro"/>
</dbReference>
<dbReference type="Proteomes" id="UP000485058">
    <property type="component" value="Unassembled WGS sequence"/>
</dbReference>
<dbReference type="EMBL" id="BLLF01003730">
    <property type="protein sequence ID" value="GFH28070.1"/>
    <property type="molecule type" value="Genomic_DNA"/>
</dbReference>
<gene>
    <name evidence="2" type="ORF">HaLaN_26491</name>
</gene>
<feature type="region of interest" description="Disordered" evidence="1">
    <location>
        <begin position="1"/>
        <end position="28"/>
    </location>
</feature>
<keyword evidence="3" id="KW-1185">Reference proteome</keyword>
<evidence type="ECO:0000313" key="2">
    <source>
        <dbReference type="EMBL" id="GFH28070.1"/>
    </source>
</evidence>
<evidence type="ECO:0000256" key="1">
    <source>
        <dbReference type="SAM" id="MobiDB-lite"/>
    </source>
</evidence>